<feature type="domain" description="DUF4136" evidence="2">
    <location>
        <begin position="28"/>
        <end position="196"/>
    </location>
</feature>
<dbReference type="EMBL" id="DSEE01000139">
    <property type="protein sequence ID" value="HER39951.1"/>
    <property type="molecule type" value="Genomic_DNA"/>
</dbReference>
<dbReference type="Pfam" id="PF13590">
    <property type="entry name" value="DUF4136"/>
    <property type="match status" value="1"/>
</dbReference>
<reference evidence="3" key="1">
    <citation type="journal article" date="2020" name="mSystems">
        <title>Genome- and Community-Level Interaction Insights into Carbon Utilization and Element Cycling Functions of Hydrothermarchaeota in Hydrothermal Sediment.</title>
        <authorList>
            <person name="Zhou Z."/>
            <person name="Liu Y."/>
            <person name="Xu W."/>
            <person name="Pan J."/>
            <person name="Luo Z.H."/>
            <person name="Li M."/>
        </authorList>
    </citation>
    <scope>NUCLEOTIDE SEQUENCE [LARGE SCALE GENOMIC DNA]</scope>
    <source>
        <strain evidence="3">SpSt-1235</strain>
    </source>
</reference>
<dbReference type="Proteomes" id="UP000885753">
    <property type="component" value="Unassembled WGS sequence"/>
</dbReference>
<keyword evidence="1" id="KW-0732">Signal</keyword>
<accession>A0A7C2R862</accession>
<dbReference type="AlphaFoldDB" id="A0A7C2R862"/>
<feature type="chain" id="PRO_5027812124" evidence="1">
    <location>
        <begin position="23"/>
        <end position="197"/>
    </location>
</feature>
<organism evidence="3">
    <name type="scientific">Salinimicrobium catena</name>
    <dbReference type="NCBI Taxonomy" id="390640"/>
    <lineage>
        <taxon>Bacteria</taxon>
        <taxon>Pseudomonadati</taxon>
        <taxon>Bacteroidota</taxon>
        <taxon>Flavobacteriia</taxon>
        <taxon>Flavobacteriales</taxon>
        <taxon>Flavobacteriaceae</taxon>
        <taxon>Salinimicrobium</taxon>
    </lineage>
</organism>
<dbReference type="InterPro" id="IPR025411">
    <property type="entry name" value="DUF4136"/>
</dbReference>
<evidence type="ECO:0000256" key="1">
    <source>
        <dbReference type="SAM" id="SignalP"/>
    </source>
</evidence>
<gene>
    <name evidence="3" type="ORF">ENO10_01890</name>
</gene>
<evidence type="ECO:0000259" key="2">
    <source>
        <dbReference type="Pfam" id="PF13590"/>
    </source>
</evidence>
<dbReference type="Gene3D" id="3.30.160.670">
    <property type="match status" value="1"/>
</dbReference>
<proteinExistence type="predicted"/>
<protein>
    <submittedName>
        <fullName evidence="3">DUF4136 domain-containing protein</fullName>
    </submittedName>
</protein>
<evidence type="ECO:0000313" key="3">
    <source>
        <dbReference type="EMBL" id="HER39951.1"/>
    </source>
</evidence>
<dbReference type="PROSITE" id="PS51257">
    <property type="entry name" value="PROKAR_LIPOPROTEIN"/>
    <property type="match status" value="1"/>
</dbReference>
<sequence length="197" mass="23145">MKFLNFVKYFTAILVLSLFVVSCGPKVTTSKKTAKDLDSFSSYAFLPNQDTIKTTRYDNKYVNEIVIDEINENMQNLDYRLDRNQPDLLVYYHLMMDEEMAVDANPIYTDYSYYRPGYYVGPYYRNYAYNNYFTVPRIAGAGIQQVPYKEGTIVIDVIDRRTNEILWRGIANDVVTPNNLEEELREYVNAIFDQFPK</sequence>
<feature type="signal peptide" evidence="1">
    <location>
        <begin position="1"/>
        <end position="22"/>
    </location>
</feature>
<name>A0A7C2R862_9FLAO</name>
<comment type="caution">
    <text evidence="3">The sequence shown here is derived from an EMBL/GenBank/DDBJ whole genome shotgun (WGS) entry which is preliminary data.</text>
</comment>